<evidence type="ECO:0000313" key="2">
    <source>
        <dbReference type="EMBL" id="EEW96134.1"/>
    </source>
</evidence>
<dbReference type="GO" id="GO:0051301">
    <property type="term" value="P:cell division"/>
    <property type="evidence" value="ECO:0007669"/>
    <property type="project" value="UniProtKB-KW"/>
</dbReference>
<organism evidence="2 3">
    <name type="scientific">Dialister invisus DSM 15470</name>
    <dbReference type="NCBI Taxonomy" id="592028"/>
    <lineage>
        <taxon>Bacteria</taxon>
        <taxon>Bacillati</taxon>
        <taxon>Bacillota</taxon>
        <taxon>Negativicutes</taxon>
        <taxon>Veillonellales</taxon>
        <taxon>Veillonellaceae</taxon>
        <taxon>Dialister</taxon>
    </lineage>
</organism>
<dbReference type="RefSeq" id="WP_007069067.1">
    <property type="nucleotide sequence ID" value="NZ_GG698602.1"/>
</dbReference>
<dbReference type="HOGENOM" id="CLU_1945322_0_0_9"/>
<keyword evidence="2" id="KW-0132">Cell division</keyword>
<feature type="transmembrane region" description="Helical" evidence="1">
    <location>
        <begin position="30"/>
        <end position="50"/>
    </location>
</feature>
<sequence length="123" mass="13771">MTSQNVNMMNYISENVAVAGQSGVIERRNFYQVFISLSLLFIPVLALYFFSGMNAQQEYKMQVLRSEVISIAKENATLQLDVAKLEAPARIQNIAETQLGMQVATSAIYGRMETEGGKQKIRD</sequence>
<evidence type="ECO:0000313" key="3">
    <source>
        <dbReference type="Proteomes" id="UP000004736"/>
    </source>
</evidence>
<comment type="caution">
    <text evidence="2">The sequence shown here is derived from an EMBL/GenBank/DDBJ whole genome shotgun (WGS) entry which is preliminary data.</text>
</comment>
<gene>
    <name evidence="2" type="ORF">GCWU000321_00071</name>
</gene>
<keyword evidence="2" id="KW-0131">Cell cycle</keyword>
<dbReference type="STRING" id="592028.GCWU000321_00071"/>
<evidence type="ECO:0000256" key="1">
    <source>
        <dbReference type="SAM" id="Phobius"/>
    </source>
</evidence>
<proteinExistence type="predicted"/>
<protein>
    <submittedName>
        <fullName evidence="2">Cell division protein FtsL</fullName>
    </submittedName>
</protein>
<dbReference type="GeneID" id="78276830"/>
<accession>C9LL48</accession>
<dbReference type="Proteomes" id="UP000004736">
    <property type="component" value="Unassembled WGS sequence"/>
</dbReference>
<keyword evidence="3" id="KW-1185">Reference proteome</keyword>
<dbReference type="AlphaFoldDB" id="C9LL48"/>
<dbReference type="EMBL" id="ACIM02000001">
    <property type="protein sequence ID" value="EEW96134.1"/>
    <property type="molecule type" value="Genomic_DNA"/>
</dbReference>
<dbReference type="OrthoDB" id="1631560at2"/>
<keyword evidence="1" id="KW-1133">Transmembrane helix</keyword>
<keyword evidence="1" id="KW-0472">Membrane</keyword>
<name>C9LL48_9FIRM</name>
<keyword evidence="1" id="KW-0812">Transmembrane</keyword>
<reference evidence="2" key="1">
    <citation type="submission" date="2009-09" db="EMBL/GenBank/DDBJ databases">
        <authorList>
            <person name="Weinstock G."/>
            <person name="Sodergren E."/>
            <person name="Clifton S."/>
            <person name="Fulton L."/>
            <person name="Fulton B."/>
            <person name="Courtney L."/>
            <person name="Fronick C."/>
            <person name="Harrison M."/>
            <person name="Strong C."/>
            <person name="Farmer C."/>
            <person name="Delahaunty K."/>
            <person name="Markovic C."/>
            <person name="Hall O."/>
            <person name="Minx P."/>
            <person name="Tomlinson C."/>
            <person name="Mitreva M."/>
            <person name="Nelson J."/>
            <person name="Hou S."/>
            <person name="Wollam A."/>
            <person name="Pepin K.H."/>
            <person name="Johnson M."/>
            <person name="Bhonagiri V."/>
            <person name="Nash W.E."/>
            <person name="Warren W."/>
            <person name="Chinwalla A."/>
            <person name="Mardis E.R."/>
            <person name="Wilson R.K."/>
        </authorList>
    </citation>
    <scope>NUCLEOTIDE SEQUENCE [LARGE SCALE GENOMIC DNA]</scope>
    <source>
        <strain evidence="2">DSM 15470</strain>
    </source>
</reference>